<dbReference type="GO" id="GO:0003677">
    <property type="term" value="F:DNA binding"/>
    <property type="evidence" value="ECO:0007669"/>
    <property type="project" value="UniProtKB-KW"/>
</dbReference>
<dbReference type="AlphaFoldDB" id="A0A8J7Z9F4"/>
<dbReference type="Proteomes" id="UP000646053">
    <property type="component" value="Unassembled WGS sequence"/>
</dbReference>
<keyword evidence="6" id="KW-1185">Reference proteome</keyword>
<accession>A0A8J7Z9F4</accession>
<evidence type="ECO:0000256" key="2">
    <source>
        <dbReference type="ARBA" id="ARBA00023125"/>
    </source>
</evidence>
<feature type="domain" description="Tyr recombinase" evidence="4">
    <location>
        <begin position="84"/>
        <end position="234"/>
    </location>
</feature>
<dbReference type="GO" id="GO:0015074">
    <property type="term" value="P:DNA integration"/>
    <property type="evidence" value="ECO:0007669"/>
    <property type="project" value="InterPro"/>
</dbReference>
<dbReference type="InterPro" id="IPR011010">
    <property type="entry name" value="DNA_brk_join_enz"/>
</dbReference>
<dbReference type="Gene3D" id="1.10.443.10">
    <property type="entry name" value="Intergrase catalytic core"/>
    <property type="match status" value="1"/>
</dbReference>
<protein>
    <submittedName>
        <fullName evidence="5">Tyrosine-type recombinase/integrase</fullName>
    </submittedName>
</protein>
<dbReference type="EMBL" id="WVIE01000011">
    <property type="protein sequence ID" value="NDJ17865.1"/>
    <property type="molecule type" value="Genomic_DNA"/>
</dbReference>
<evidence type="ECO:0000259" key="4">
    <source>
        <dbReference type="Pfam" id="PF00589"/>
    </source>
</evidence>
<keyword evidence="3" id="KW-0233">DNA recombination</keyword>
<dbReference type="InterPro" id="IPR002104">
    <property type="entry name" value="Integrase_catalytic"/>
</dbReference>
<dbReference type="InterPro" id="IPR050090">
    <property type="entry name" value="Tyrosine_recombinase_XerCD"/>
</dbReference>
<dbReference type="PANTHER" id="PTHR30349:SF41">
    <property type="entry name" value="INTEGRASE_RECOMBINASE PROTEIN MJ0367-RELATED"/>
    <property type="match status" value="1"/>
</dbReference>
<organism evidence="5 6">
    <name type="scientific">Myxacorys almedinensis A</name>
    <dbReference type="NCBI Taxonomy" id="2690445"/>
    <lineage>
        <taxon>Bacteria</taxon>
        <taxon>Bacillati</taxon>
        <taxon>Cyanobacteriota</taxon>
        <taxon>Cyanophyceae</taxon>
        <taxon>Leptolyngbyales</taxon>
        <taxon>Leptolyngbyaceae</taxon>
        <taxon>Myxacorys</taxon>
        <taxon>Myxacorys almedinensis</taxon>
    </lineage>
</organism>
<evidence type="ECO:0000256" key="3">
    <source>
        <dbReference type="ARBA" id="ARBA00023172"/>
    </source>
</evidence>
<gene>
    <name evidence="5" type="ORF">GS601_11260</name>
</gene>
<dbReference type="RefSeq" id="WP_162423384.1">
    <property type="nucleotide sequence ID" value="NZ_WVIE01000011.1"/>
</dbReference>
<evidence type="ECO:0000313" key="5">
    <source>
        <dbReference type="EMBL" id="NDJ17865.1"/>
    </source>
</evidence>
<reference evidence="5" key="1">
    <citation type="submission" date="2019-12" db="EMBL/GenBank/DDBJ databases">
        <title>High-Quality draft genome sequences of three cyanobacteria isolated from the limestone walls of the Old Cathedral of Coimbra.</title>
        <authorList>
            <person name="Tiago I."/>
            <person name="Soares F."/>
            <person name="Portugal A."/>
        </authorList>
    </citation>
    <scope>NUCLEOTIDE SEQUENCE</scope>
    <source>
        <strain evidence="5">A</strain>
    </source>
</reference>
<dbReference type="GO" id="GO:0006310">
    <property type="term" value="P:DNA recombination"/>
    <property type="evidence" value="ECO:0007669"/>
    <property type="project" value="UniProtKB-KW"/>
</dbReference>
<name>A0A8J7Z9F4_9CYAN</name>
<evidence type="ECO:0000256" key="1">
    <source>
        <dbReference type="ARBA" id="ARBA00008857"/>
    </source>
</evidence>
<dbReference type="InterPro" id="IPR013762">
    <property type="entry name" value="Integrase-like_cat_sf"/>
</dbReference>
<comment type="caution">
    <text evidence="5">The sequence shown here is derived from an EMBL/GenBank/DDBJ whole genome shotgun (WGS) entry which is preliminary data.</text>
</comment>
<evidence type="ECO:0000313" key="6">
    <source>
        <dbReference type="Proteomes" id="UP000646053"/>
    </source>
</evidence>
<keyword evidence="2" id="KW-0238">DNA-binding</keyword>
<proteinExistence type="inferred from homology"/>
<sequence length="243" mass="28250">MIIVFTNSRFWMLQQFSACCAWAVRSRYIPSNPFEGLDKDFRKKSSQDRRAFTAGEREKILSAIADDLYVDRSSHFPHSFYLPYLQFLFWSGCRLEEANALHWKNVSPDGSRVRFCEALPSDTRLLGDIKTHRQREFPCNGRLVGLLQRLERVDSFVFLSPRGYAIDSHNLLNRTWRPVVEELVDIGEVREYLPLKHCRHTFITLALEAGIEVKDVAALVGNSPDVIYRHYAARKPRLDLPEF</sequence>
<comment type="similarity">
    <text evidence="1">Belongs to the 'phage' integrase family.</text>
</comment>
<dbReference type="SUPFAM" id="SSF56349">
    <property type="entry name" value="DNA breaking-rejoining enzymes"/>
    <property type="match status" value="1"/>
</dbReference>
<dbReference type="Pfam" id="PF00589">
    <property type="entry name" value="Phage_integrase"/>
    <property type="match status" value="1"/>
</dbReference>
<dbReference type="PANTHER" id="PTHR30349">
    <property type="entry name" value="PHAGE INTEGRASE-RELATED"/>
    <property type="match status" value="1"/>
</dbReference>